<dbReference type="EMBL" id="AEYP01077312">
    <property type="status" value="NOT_ANNOTATED_CDS"/>
    <property type="molecule type" value="Genomic_DNA"/>
</dbReference>
<dbReference type="HOGENOM" id="CLU_674330_0_0_1"/>
<reference evidence="2" key="1">
    <citation type="submission" date="2024-06" db="UniProtKB">
        <authorList>
            <consortium name="Ensembl"/>
        </authorList>
    </citation>
    <scope>IDENTIFICATION</scope>
</reference>
<evidence type="ECO:0000313" key="2">
    <source>
        <dbReference type="Ensembl" id="ENSMPUP00000019578.1"/>
    </source>
</evidence>
<evidence type="ECO:0000256" key="1">
    <source>
        <dbReference type="SAM" id="MobiDB-lite"/>
    </source>
</evidence>
<proteinExistence type="predicted"/>
<feature type="region of interest" description="Disordered" evidence="1">
    <location>
        <begin position="106"/>
        <end position="156"/>
    </location>
</feature>
<dbReference type="Ensembl" id="ENSMPUT00000019858.1">
    <property type="protein sequence ID" value="ENSMPUP00000019578.1"/>
    <property type="gene ID" value="ENSMPUG00000019706.1"/>
</dbReference>
<protein>
    <submittedName>
        <fullName evidence="2">Uncharacterized protein</fullName>
    </submittedName>
</protein>
<accession>M3Z7L5</accession>
<dbReference type="InParanoid" id="M3Z7L5"/>
<sequence>MASPPTPAQADPCWIPAHPATVPAPAQPIRHTRSYTQPPRTTVPAQPQPQTLRLTRTHACRNPLTVVHARLAGLVQPVLLSDLVCLVHEAVLCGVDEWGAQLYPTSHPGPTTPGPVPLSAVPPLHPGRKEDPGGVVTPSPTPCAHPQHSDTSPGGRVCSVGRRLSPGGRTGHSSHLWAQWCGRVRGLRPPAQRAGRLGFQSLRPGDGRSPVLGPSDLEMVRLQPWDPQQPPPFRSLGPSSPQVPGQLLTQVVIGVDLDGPRLDQPHVEVLVHSEGYTVLLLMRDLCGRRRPVSGMTRRGGRPGHWGLEKMKDEGGIRVGRVEGIRGSSAKRFSRLQKIHVLVLQGSQLVCTHRTPSFPRVAMWLSAGQWTAIYAHKNIPCLTILNSYLKVAGTPGWLRWLNVCLQLGS</sequence>
<dbReference type="AlphaFoldDB" id="M3Z7L5"/>
<organism evidence="2">
    <name type="scientific">Mustela putorius furo</name>
    <name type="common">European domestic ferret</name>
    <name type="synonym">Mustela furo</name>
    <dbReference type="NCBI Taxonomy" id="9669"/>
    <lineage>
        <taxon>Eukaryota</taxon>
        <taxon>Metazoa</taxon>
        <taxon>Chordata</taxon>
        <taxon>Craniata</taxon>
        <taxon>Vertebrata</taxon>
        <taxon>Euteleostomi</taxon>
        <taxon>Mammalia</taxon>
        <taxon>Eutheria</taxon>
        <taxon>Laurasiatheria</taxon>
        <taxon>Carnivora</taxon>
        <taxon>Caniformia</taxon>
        <taxon>Musteloidea</taxon>
        <taxon>Mustelidae</taxon>
        <taxon>Mustelinae</taxon>
        <taxon>Mustela</taxon>
    </lineage>
</organism>
<name>M3Z7L5_MUSPF</name>